<sequence>MRLLATHSTIGPFLGSLVILFTLVDHSECKVAHSLPGWVPKDVKDALKEMKKEQKATKRLLSDHTCALRKSLIELLEEVPDKDVGLAKINLMAELGLCSWWRDEHYLAAERFQRAIDLTGFKKFKQFIDHGLGHIIEASNASNFMVEMDQLKPHERELVKSNPGDFLLNNTYVGVVYRGWTVAAKQQLRFCEANLIGLDEGRLAKRERMGGETDNTAYLQGVAAEPVMPWRSFQLPINLYERREELLKAARKGKTPRRPKAAELMGRAGIRGGDCPKYSALCDLLLGYDTPVLVDASTYVAGMFNSIIQLVPMNGSKTTQEVGSCSNNAGLVMAFPLNDSEDPDDPIMLTTESVDLPGIALSSEPVVLDPCSDPKPAITRSGGSKDVVYVLVVEFWHPAVTLYERVAIIEGSGSGARKGRESIRVQEITNVMMDRLKETESLWPKVFDLYQHRRSLSPLGPDELVEDEVIEYPRPKNKKSKKRTQDPPEDSLEVTNLKQLVKKLKAERKAAIKTASAKEVANMDDALDYAEERLDDAIEAQTKSRLISDLEEKLTSSKSVKQALHMTGDLSGLQDVEKQIAEFQAALKDAREADAIFREERKQRREARMRKKQQDAAGDGENPRSKAGDDDDENEEEVELYDVDEEQLKTIFSTVGPVVSFRLMHDKVTGRPKGYGFCEYADQETAYAAMRNLNNVECGGRPLRVDWADHELRNTEGVQRSIQRSGADVGRSNVKVNNKKLREFQQRLTDENAEHLALDVQTHSEIAALLDQWSTVELYQFLGHSQKFVSDNPEGARALFVAHPQLPLAINHVAYLLGFTSEPTFPMTPDDMIYAEERIKALRQHRVCPVKPIQPPRAVPISLVTDPTAQLQAGISNPMMMSGALPAGVLAAGASIAGARATTVGTISRVTSIGTSGTAPHAVKKPAVDIAALPADTKEALRKQLAQMTPAEVASLPADVREIMQQLAVSTGGSAGPARR</sequence>
<dbReference type="PROSITE" id="PS50102">
    <property type="entry name" value="RRM"/>
    <property type="match status" value="1"/>
</dbReference>
<evidence type="ECO:0000259" key="5">
    <source>
        <dbReference type="PROSITE" id="PS50102"/>
    </source>
</evidence>
<evidence type="ECO:0000313" key="7">
    <source>
        <dbReference type="Proteomes" id="UP000541610"/>
    </source>
</evidence>
<protein>
    <submittedName>
        <fullName evidence="6">Cleavage stimulation factor subunit 2</fullName>
    </submittedName>
</protein>
<gene>
    <name evidence="6" type="primary">CSTF2</name>
    <name evidence="6" type="ORF">FOZ60_000064</name>
</gene>
<evidence type="ECO:0000256" key="1">
    <source>
        <dbReference type="PROSITE-ProRule" id="PRU00176"/>
    </source>
</evidence>
<feature type="domain" description="RRM" evidence="5">
    <location>
        <begin position="641"/>
        <end position="710"/>
    </location>
</feature>
<dbReference type="PANTHER" id="PTHR45735:SF2">
    <property type="entry name" value="CLEAVAGE STIMULATION FACTOR SUBUNIT 2"/>
    <property type="match status" value="1"/>
</dbReference>
<reference evidence="6 7" key="1">
    <citation type="submission" date="2020-04" db="EMBL/GenBank/DDBJ databases">
        <title>Perkinsus olseni comparative genomics.</title>
        <authorList>
            <person name="Bogema D.R."/>
        </authorList>
    </citation>
    <scope>NUCLEOTIDE SEQUENCE [LARGE SCALE GENOMIC DNA]</scope>
    <source>
        <strain evidence="6">00978-12</strain>
    </source>
</reference>
<dbReference type="InterPro" id="IPR000504">
    <property type="entry name" value="RRM_dom"/>
</dbReference>
<dbReference type="PANTHER" id="PTHR45735">
    <property type="entry name" value="CLEAVAGE STIMULATION FACTOR SUBUNIT 2"/>
    <property type="match status" value="1"/>
</dbReference>
<organism evidence="6 7">
    <name type="scientific">Perkinsus olseni</name>
    <name type="common">Perkinsus atlanticus</name>
    <dbReference type="NCBI Taxonomy" id="32597"/>
    <lineage>
        <taxon>Eukaryota</taxon>
        <taxon>Sar</taxon>
        <taxon>Alveolata</taxon>
        <taxon>Perkinsozoa</taxon>
        <taxon>Perkinsea</taxon>
        <taxon>Perkinsida</taxon>
        <taxon>Perkinsidae</taxon>
        <taxon>Perkinsus</taxon>
    </lineage>
</organism>
<accession>A0A7J6PNP4</accession>
<dbReference type="GO" id="GO:0003729">
    <property type="term" value="F:mRNA binding"/>
    <property type="evidence" value="ECO:0007669"/>
    <property type="project" value="TreeGrafter"/>
</dbReference>
<comment type="caution">
    <text evidence="6">The sequence shown here is derived from an EMBL/GenBank/DDBJ whole genome shotgun (WGS) entry which is preliminary data.</text>
</comment>
<dbReference type="GO" id="GO:0005847">
    <property type="term" value="C:mRNA cleavage and polyadenylation specificity factor complex"/>
    <property type="evidence" value="ECO:0007669"/>
    <property type="project" value="TreeGrafter"/>
</dbReference>
<keyword evidence="1" id="KW-0694">RNA-binding</keyword>
<keyword evidence="4" id="KW-0732">Signal</keyword>
<feature type="signal peptide" evidence="4">
    <location>
        <begin position="1"/>
        <end position="29"/>
    </location>
</feature>
<dbReference type="InterPro" id="IPR035979">
    <property type="entry name" value="RBD_domain_sf"/>
</dbReference>
<feature type="region of interest" description="Disordered" evidence="3">
    <location>
        <begin position="602"/>
        <end position="640"/>
    </location>
</feature>
<keyword evidence="2" id="KW-0175">Coiled coil</keyword>
<dbReference type="Pfam" id="PF00076">
    <property type="entry name" value="RRM_1"/>
    <property type="match status" value="1"/>
</dbReference>
<dbReference type="Gene3D" id="3.30.70.330">
    <property type="match status" value="1"/>
</dbReference>
<evidence type="ECO:0000313" key="6">
    <source>
        <dbReference type="EMBL" id="KAF4697713.1"/>
    </source>
</evidence>
<dbReference type="OrthoDB" id="444812at2759"/>
<dbReference type="InterPro" id="IPR012677">
    <property type="entry name" value="Nucleotide-bd_a/b_plait_sf"/>
</dbReference>
<feature type="coiled-coil region" evidence="2">
    <location>
        <begin position="494"/>
        <end position="540"/>
    </location>
</feature>
<feature type="region of interest" description="Disordered" evidence="3">
    <location>
        <begin position="468"/>
        <end position="491"/>
    </location>
</feature>
<dbReference type="CDD" id="cd12398">
    <property type="entry name" value="RRM_CSTF2_RNA15_like"/>
    <property type="match status" value="1"/>
</dbReference>
<evidence type="ECO:0000256" key="2">
    <source>
        <dbReference type="SAM" id="Coils"/>
    </source>
</evidence>
<proteinExistence type="predicted"/>
<dbReference type="SMART" id="SM00360">
    <property type="entry name" value="RRM"/>
    <property type="match status" value="1"/>
</dbReference>
<feature type="chain" id="PRO_5029502114" evidence="4">
    <location>
        <begin position="30"/>
        <end position="980"/>
    </location>
</feature>
<evidence type="ECO:0000256" key="3">
    <source>
        <dbReference type="SAM" id="MobiDB-lite"/>
    </source>
</evidence>
<feature type="compositionally biased region" description="Acidic residues" evidence="3">
    <location>
        <begin position="629"/>
        <end position="640"/>
    </location>
</feature>
<dbReference type="SUPFAM" id="SSF54928">
    <property type="entry name" value="RNA-binding domain, RBD"/>
    <property type="match status" value="1"/>
</dbReference>
<dbReference type="AlphaFoldDB" id="A0A7J6PNP4"/>
<dbReference type="EMBL" id="JABANP010000001">
    <property type="protein sequence ID" value="KAF4697713.1"/>
    <property type="molecule type" value="Genomic_DNA"/>
</dbReference>
<evidence type="ECO:0000256" key="4">
    <source>
        <dbReference type="SAM" id="SignalP"/>
    </source>
</evidence>
<dbReference type="Proteomes" id="UP000541610">
    <property type="component" value="Unassembled WGS sequence"/>
</dbReference>
<name>A0A7J6PNP4_PEROL</name>